<evidence type="ECO:0000313" key="1">
    <source>
        <dbReference type="EMBL" id="KHD09260.1"/>
    </source>
</evidence>
<evidence type="ECO:0000313" key="2">
    <source>
        <dbReference type="Proteomes" id="UP000030428"/>
    </source>
</evidence>
<reference evidence="1 2" key="1">
    <citation type="journal article" date="2016" name="Front. Microbiol.">
        <title>Single-Cell (Meta-)Genomics of a Dimorphic Candidatus Thiomargarita nelsonii Reveals Genomic Plasticity.</title>
        <authorList>
            <person name="Flood B.E."/>
            <person name="Fliss P."/>
            <person name="Jones D.S."/>
            <person name="Dick G.J."/>
            <person name="Jain S."/>
            <person name="Kaster A.K."/>
            <person name="Winkel M."/>
            <person name="Mussmann M."/>
            <person name="Bailey J."/>
        </authorList>
    </citation>
    <scope>NUCLEOTIDE SEQUENCE [LARGE SCALE GENOMIC DNA]</scope>
    <source>
        <strain evidence="1">Hydrate Ridge</strain>
    </source>
</reference>
<comment type="caution">
    <text evidence="1">The sequence shown here is derived from an EMBL/GenBank/DDBJ whole genome shotgun (WGS) entry which is preliminary data.</text>
</comment>
<keyword evidence="2" id="KW-1185">Reference proteome</keyword>
<protein>
    <recommendedName>
        <fullName evidence="3">Response regulatory domain-containing protein</fullName>
    </recommendedName>
</protein>
<sequence>MFQGIFIDQLESDKKFAQLMSSSGRLQMRFQKSTELMKLAKGIMANSPDLVALDYRLNDGYKAGPLAQQLRDQALETVTKDFPIILVSSEDDLKAFSDNVTVHNLFDRRFSKERLGKPHRLEILSLAKGYKHLIKHWNKKERWATFLGLSRQ</sequence>
<name>A0A0A6PHM8_9GAMM</name>
<dbReference type="Proteomes" id="UP000030428">
    <property type="component" value="Unassembled WGS sequence"/>
</dbReference>
<accession>A0A0A6PHM8</accession>
<dbReference type="AlphaFoldDB" id="A0A0A6PHM8"/>
<proteinExistence type="predicted"/>
<dbReference type="EMBL" id="JSZA02000021">
    <property type="protein sequence ID" value="KHD09260.1"/>
    <property type="molecule type" value="Genomic_DNA"/>
</dbReference>
<evidence type="ECO:0008006" key="3">
    <source>
        <dbReference type="Google" id="ProtNLM"/>
    </source>
</evidence>
<gene>
    <name evidence="1" type="ORF">PN36_07435</name>
</gene>
<organism evidence="1 2">
    <name type="scientific">Candidatus Thiomargarita nelsonii</name>
    <dbReference type="NCBI Taxonomy" id="1003181"/>
    <lineage>
        <taxon>Bacteria</taxon>
        <taxon>Pseudomonadati</taxon>
        <taxon>Pseudomonadota</taxon>
        <taxon>Gammaproteobacteria</taxon>
        <taxon>Thiotrichales</taxon>
        <taxon>Thiotrichaceae</taxon>
        <taxon>Thiomargarita</taxon>
    </lineage>
</organism>